<accession>A0A6M3M7C6</accession>
<name>A0A6M3M7C6_9ZZZZ</name>
<dbReference type="EMBL" id="MT143858">
    <property type="protein sequence ID" value="QJB03721.1"/>
    <property type="molecule type" value="Genomic_DNA"/>
</dbReference>
<protein>
    <submittedName>
        <fullName evidence="2">Uncharacterized protein</fullName>
    </submittedName>
</protein>
<proteinExistence type="predicted"/>
<organism evidence="2">
    <name type="scientific">viral metagenome</name>
    <dbReference type="NCBI Taxonomy" id="1070528"/>
    <lineage>
        <taxon>unclassified sequences</taxon>
        <taxon>metagenomes</taxon>
        <taxon>organismal metagenomes</taxon>
    </lineage>
</organism>
<reference evidence="2" key="1">
    <citation type="submission" date="2020-03" db="EMBL/GenBank/DDBJ databases">
        <title>The deep terrestrial virosphere.</title>
        <authorList>
            <person name="Holmfeldt K."/>
            <person name="Nilsson E."/>
            <person name="Simone D."/>
            <person name="Lopez-Fernandez M."/>
            <person name="Wu X."/>
            <person name="de Brujin I."/>
            <person name="Lundin D."/>
            <person name="Andersson A."/>
            <person name="Bertilsson S."/>
            <person name="Dopson M."/>
        </authorList>
    </citation>
    <scope>NUCLEOTIDE SEQUENCE</scope>
    <source>
        <strain evidence="1">MM171A00514</strain>
        <strain evidence="2">MM171B00578</strain>
    </source>
</reference>
<gene>
    <name evidence="1" type="ORF">MM171A00514_0016</name>
    <name evidence="2" type="ORF">MM171B00578_0005</name>
</gene>
<sequence length="73" mass="8084">MTAKEILDSPSPPKCPSCGETTNQHLRGFGEDYENYRCGHCDRKYSVEAKGEDVALSSQLGFKINEEEGKGDE</sequence>
<evidence type="ECO:0000313" key="1">
    <source>
        <dbReference type="EMBL" id="QJB00380.1"/>
    </source>
</evidence>
<dbReference type="AlphaFoldDB" id="A0A6M3M7C6"/>
<dbReference type="EMBL" id="MT143691">
    <property type="protein sequence ID" value="QJB00380.1"/>
    <property type="molecule type" value="Genomic_DNA"/>
</dbReference>
<evidence type="ECO:0000313" key="2">
    <source>
        <dbReference type="EMBL" id="QJB03721.1"/>
    </source>
</evidence>